<dbReference type="FunFam" id="3.40.50.300:FF:000119">
    <property type="entry name" value="Sulfate adenylyltransferase subunit 1"/>
    <property type="match status" value="1"/>
</dbReference>
<dbReference type="CDD" id="cd04095">
    <property type="entry name" value="CysN_NoDQ_III"/>
    <property type="match status" value="1"/>
</dbReference>
<dbReference type="AlphaFoldDB" id="A0A6J7H317"/>
<dbReference type="Gene3D" id="2.40.30.10">
    <property type="entry name" value="Translation factors"/>
    <property type="match status" value="2"/>
</dbReference>
<dbReference type="GO" id="GO:0004781">
    <property type="term" value="F:sulfate adenylyltransferase (ATP) activity"/>
    <property type="evidence" value="ECO:0007669"/>
    <property type="project" value="UniProtKB-EC"/>
</dbReference>
<dbReference type="InterPro" id="IPR000795">
    <property type="entry name" value="T_Tr_GTP-bd_dom"/>
</dbReference>
<dbReference type="CDD" id="cd04166">
    <property type="entry name" value="CysN_ATPS"/>
    <property type="match status" value="1"/>
</dbReference>
<evidence type="ECO:0000256" key="2">
    <source>
        <dbReference type="ARBA" id="ARBA00022679"/>
    </source>
</evidence>
<evidence type="ECO:0000256" key="3">
    <source>
        <dbReference type="ARBA" id="ARBA00022695"/>
    </source>
</evidence>
<dbReference type="InterPro" id="IPR044139">
    <property type="entry name" value="CysN_NoDQ_III"/>
</dbReference>
<dbReference type="GO" id="GO:0003924">
    <property type="term" value="F:GTPase activity"/>
    <property type="evidence" value="ECO:0007669"/>
    <property type="project" value="InterPro"/>
</dbReference>
<dbReference type="PROSITE" id="PS00301">
    <property type="entry name" value="G_TR_1"/>
    <property type="match status" value="1"/>
</dbReference>
<dbReference type="NCBIfam" id="TIGR02034">
    <property type="entry name" value="CysN"/>
    <property type="match status" value="1"/>
</dbReference>
<evidence type="ECO:0000256" key="4">
    <source>
        <dbReference type="ARBA" id="ARBA00022741"/>
    </source>
</evidence>
<dbReference type="InterPro" id="IPR027417">
    <property type="entry name" value="P-loop_NTPase"/>
</dbReference>
<evidence type="ECO:0000256" key="6">
    <source>
        <dbReference type="ARBA" id="ARBA00023134"/>
    </source>
</evidence>
<dbReference type="GO" id="GO:0005524">
    <property type="term" value="F:ATP binding"/>
    <property type="evidence" value="ECO:0007669"/>
    <property type="project" value="UniProtKB-KW"/>
</dbReference>
<protein>
    <recommendedName>
        <fullName evidence="1">sulfate adenylyltransferase</fullName>
        <ecNumber evidence="1">2.7.7.4</ecNumber>
    </recommendedName>
</protein>
<reference evidence="8" key="1">
    <citation type="submission" date="2020-05" db="EMBL/GenBank/DDBJ databases">
        <authorList>
            <person name="Chiriac C."/>
            <person name="Salcher M."/>
            <person name="Ghai R."/>
            <person name="Kavagutti S V."/>
        </authorList>
    </citation>
    <scope>NUCLEOTIDE SEQUENCE</scope>
</reference>
<dbReference type="SUPFAM" id="SSF50447">
    <property type="entry name" value="Translation proteins"/>
    <property type="match status" value="1"/>
</dbReference>
<accession>A0A6J7H317</accession>
<dbReference type="EMBL" id="CAFBMX010000001">
    <property type="protein sequence ID" value="CAB4913468.1"/>
    <property type="molecule type" value="Genomic_DNA"/>
</dbReference>
<dbReference type="InterPro" id="IPR050100">
    <property type="entry name" value="TRAFAC_GTPase_members"/>
</dbReference>
<evidence type="ECO:0000313" key="8">
    <source>
        <dbReference type="EMBL" id="CAB4913468.1"/>
    </source>
</evidence>
<dbReference type="SUPFAM" id="SSF50465">
    <property type="entry name" value="EF-Tu/eEF-1alpha/eIF2-gamma C-terminal domain"/>
    <property type="match status" value="1"/>
</dbReference>
<dbReference type="Pfam" id="PF22594">
    <property type="entry name" value="GTP-eEF1A_C"/>
    <property type="match status" value="1"/>
</dbReference>
<keyword evidence="5" id="KW-0067">ATP-binding</keyword>
<sequence length="412" mass="44577">MSDLLRLATCGSVDDGKSTLLGRLLHDTRQIADDQLEHVRDVSARRGGELDLALLTDGLRAEREQGITIDVAYRSFVTERRRFILADCPGHEQYTRNMVTGASTADAAVLLIDARYGVVSQTRRHLAIAALLRVPHVVVAVNKMDLVAWSQERFDEIVADVRVLADGLGVADAACIPLSALEGDNVVTKSAAAPWYTGPALVPYLEELPLDGLDDTGPVRFPVQLIIRPDGEAGGGRRYAGRIERGTLRTGDAVVALPSGREAVVEAIEILDEQLEVAGPSLSVNVVLDREIDIARGDLLVRRGEEPNVRRELEATLCWMSDRHLKPGQRLLLKAGARTTRAVVDEVRERLDLESLQPVAAPDGLALNDLGRVRLRVADAVPADTYAECRATGAFVLIDDATNDTVAAGMIA</sequence>
<evidence type="ECO:0000256" key="5">
    <source>
        <dbReference type="ARBA" id="ARBA00022840"/>
    </source>
</evidence>
<dbReference type="PROSITE" id="PS51722">
    <property type="entry name" value="G_TR_2"/>
    <property type="match status" value="1"/>
</dbReference>
<dbReference type="InterPro" id="IPR009001">
    <property type="entry name" value="Transl_elong_EF1A/Init_IF2_C"/>
</dbReference>
<dbReference type="InterPro" id="IPR041757">
    <property type="entry name" value="CysN_GTP-bd"/>
</dbReference>
<dbReference type="Gene3D" id="3.40.50.300">
    <property type="entry name" value="P-loop containing nucleotide triphosphate hydrolases"/>
    <property type="match status" value="1"/>
</dbReference>
<dbReference type="GO" id="GO:0006790">
    <property type="term" value="P:sulfur compound metabolic process"/>
    <property type="evidence" value="ECO:0007669"/>
    <property type="project" value="InterPro"/>
</dbReference>
<gene>
    <name evidence="8" type="ORF">UFOPK3674_00070</name>
</gene>
<dbReference type="Pfam" id="PF00009">
    <property type="entry name" value="GTP_EFTU"/>
    <property type="match status" value="1"/>
</dbReference>
<dbReference type="InterPro" id="IPR011779">
    <property type="entry name" value="SO4_adenylTrfase_lsu"/>
</dbReference>
<feature type="domain" description="Tr-type G" evidence="7">
    <location>
        <begin position="2"/>
        <end position="213"/>
    </location>
</feature>
<evidence type="ECO:0000259" key="7">
    <source>
        <dbReference type="PROSITE" id="PS51722"/>
    </source>
</evidence>
<evidence type="ECO:0000256" key="1">
    <source>
        <dbReference type="ARBA" id="ARBA00012391"/>
    </source>
</evidence>
<dbReference type="InterPro" id="IPR054696">
    <property type="entry name" value="GTP-eEF1A_C"/>
</dbReference>
<proteinExistence type="predicted"/>
<dbReference type="InterPro" id="IPR031157">
    <property type="entry name" value="G_TR_CS"/>
</dbReference>
<keyword evidence="4" id="KW-0547">Nucleotide-binding</keyword>
<dbReference type="SUPFAM" id="SSF52540">
    <property type="entry name" value="P-loop containing nucleoside triphosphate hydrolases"/>
    <property type="match status" value="1"/>
</dbReference>
<name>A0A6J7H317_9ZZZZ</name>
<keyword evidence="3" id="KW-0548">Nucleotidyltransferase</keyword>
<dbReference type="GO" id="GO:0005525">
    <property type="term" value="F:GTP binding"/>
    <property type="evidence" value="ECO:0007669"/>
    <property type="project" value="UniProtKB-KW"/>
</dbReference>
<dbReference type="EC" id="2.7.7.4" evidence="1"/>
<keyword evidence="2" id="KW-0808">Transferase</keyword>
<dbReference type="PRINTS" id="PR00315">
    <property type="entry name" value="ELONGATNFCT"/>
</dbReference>
<dbReference type="InterPro" id="IPR009000">
    <property type="entry name" value="Transl_B-barrel_sf"/>
</dbReference>
<keyword evidence="6" id="KW-0342">GTP-binding</keyword>
<dbReference type="PANTHER" id="PTHR23115">
    <property type="entry name" value="TRANSLATION FACTOR"/>
    <property type="match status" value="1"/>
</dbReference>
<organism evidence="8">
    <name type="scientific">freshwater metagenome</name>
    <dbReference type="NCBI Taxonomy" id="449393"/>
    <lineage>
        <taxon>unclassified sequences</taxon>
        <taxon>metagenomes</taxon>
        <taxon>ecological metagenomes</taxon>
    </lineage>
</organism>